<evidence type="ECO:0000256" key="3">
    <source>
        <dbReference type="ARBA" id="ARBA00011890"/>
    </source>
</evidence>
<evidence type="ECO:0000313" key="12">
    <source>
        <dbReference type="EMBL" id="MBB5158826.1"/>
    </source>
</evidence>
<accession>A0A840QEH3</accession>
<dbReference type="EC" id="2.1.1.77" evidence="3"/>
<gene>
    <name evidence="12" type="ORF">BJ970_006425</name>
</gene>
<dbReference type="GO" id="GO:0004719">
    <property type="term" value="F:protein-L-isoaspartate (D-aspartate) O-methyltransferase activity"/>
    <property type="evidence" value="ECO:0007669"/>
    <property type="project" value="UniProtKB-EC"/>
</dbReference>
<evidence type="ECO:0000256" key="8">
    <source>
        <dbReference type="ARBA" id="ARBA00022691"/>
    </source>
</evidence>
<evidence type="ECO:0000256" key="7">
    <source>
        <dbReference type="ARBA" id="ARBA00022679"/>
    </source>
</evidence>
<evidence type="ECO:0000256" key="2">
    <source>
        <dbReference type="ARBA" id="ARBA00005369"/>
    </source>
</evidence>
<evidence type="ECO:0000256" key="11">
    <source>
        <dbReference type="ARBA" id="ARBA00031350"/>
    </source>
</evidence>
<evidence type="ECO:0000256" key="10">
    <source>
        <dbReference type="ARBA" id="ARBA00031323"/>
    </source>
</evidence>
<dbReference type="PANTHER" id="PTHR11579">
    <property type="entry name" value="PROTEIN-L-ISOASPARTATE O-METHYLTRANSFERASE"/>
    <property type="match status" value="1"/>
</dbReference>
<proteinExistence type="inferred from homology"/>
<evidence type="ECO:0000256" key="5">
    <source>
        <dbReference type="ARBA" id="ARBA00022490"/>
    </source>
</evidence>
<sequence length="380" mass="40928">MSTNSAATPGTAWDAPFRAVDRASFIPARAWANDDSGRLRPIDRDTDPETWSNVVASDLPIVTQIDDGATPWPEVRGQVSSSASQPSVVRTMLEALDVRDGQRVLEVGTGTGYNAALLAERLGSANVTTVDVDPALVADARASLTRVGYRPTVACADGLNGFPARAPYDRLICTASINVAGIPPAWLEQVAPGGIILTPWGTDYHNGVLVRLTVHNGHSASGSVVGDAAFMRLRAQRYPFGQAADMGEIIEASTEARESSTTITPTEVAFGDGSFAVGMRIPDVQKSIAYDDPDTFELLVYHVDSRSIATVNVSPEATAHGVYPVREIGPRSLWSEVTAAHDWWASLNRPARTRFGLTVDGGQHYVWLDVDDRRFQWKSP</sequence>
<evidence type="ECO:0000256" key="4">
    <source>
        <dbReference type="ARBA" id="ARBA00013346"/>
    </source>
</evidence>
<keyword evidence="7 12" id="KW-0808">Transferase</keyword>
<dbReference type="GO" id="GO:0005737">
    <property type="term" value="C:cytoplasm"/>
    <property type="evidence" value="ECO:0007669"/>
    <property type="project" value="UniProtKB-SubCell"/>
</dbReference>
<organism evidence="12 13">
    <name type="scientific">Saccharopolyspora phatthalungensis</name>
    <dbReference type="NCBI Taxonomy" id="664693"/>
    <lineage>
        <taxon>Bacteria</taxon>
        <taxon>Bacillati</taxon>
        <taxon>Actinomycetota</taxon>
        <taxon>Actinomycetes</taxon>
        <taxon>Pseudonocardiales</taxon>
        <taxon>Pseudonocardiaceae</taxon>
        <taxon>Saccharopolyspora</taxon>
    </lineage>
</organism>
<dbReference type="AlphaFoldDB" id="A0A840QEH3"/>
<keyword evidence="5" id="KW-0963">Cytoplasm</keyword>
<dbReference type="Gene3D" id="3.40.50.150">
    <property type="entry name" value="Vaccinia Virus protein VP39"/>
    <property type="match status" value="1"/>
</dbReference>
<comment type="caution">
    <text evidence="12">The sequence shown here is derived from an EMBL/GenBank/DDBJ whole genome shotgun (WGS) entry which is preliminary data.</text>
</comment>
<dbReference type="GO" id="GO:0032259">
    <property type="term" value="P:methylation"/>
    <property type="evidence" value="ECO:0007669"/>
    <property type="project" value="UniProtKB-KW"/>
</dbReference>
<dbReference type="SUPFAM" id="SSF53335">
    <property type="entry name" value="S-adenosyl-L-methionine-dependent methyltransferases"/>
    <property type="match status" value="1"/>
</dbReference>
<evidence type="ECO:0000313" key="13">
    <source>
        <dbReference type="Proteomes" id="UP000584374"/>
    </source>
</evidence>
<comment type="subcellular location">
    <subcellularLocation>
        <location evidence="1">Cytoplasm</location>
    </subcellularLocation>
</comment>
<dbReference type="InterPro" id="IPR029063">
    <property type="entry name" value="SAM-dependent_MTases_sf"/>
</dbReference>
<keyword evidence="8" id="KW-0949">S-adenosyl-L-methionine</keyword>
<dbReference type="CDD" id="cd02440">
    <property type="entry name" value="AdoMet_MTases"/>
    <property type="match status" value="1"/>
</dbReference>
<dbReference type="PANTHER" id="PTHR11579:SF0">
    <property type="entry name" value="PROTEIN-L-ISOASPARTATE(D-ASPARTATE) O-METHYLTRANSFERASE"/>
    <property type="match status" value="1"/>
</dbReference>
<protein>
    <recommendedName>
        <fullName evidence="4">Protein-L-isoaspartate O-methyltransferase</fullName>
        <ecNumber evidence="3">2.1.1.77</ecNumber>
    </recommendedName>
    <alternativeName>
        <fullName evidence="11">L-isoaspartyl protein carboxyl methyltransferase</fullName>
    </alternativeName>
    <alternativeName>
        <fullName evidence="9">Protein L-isoaspartyl methyltransferase</fullName>
    </alternativeName>
    <alternativeName>
        <fullName evidence="10">Protein-beta-aspartate methyltransferase</fullName>
    </alternativeName>
</protein>
<comment type="similarity">
    <text evidence="2">Belongs to the methyltransferase superfamily. L-isoaspartyl/D-aspartyl protein methyltransferase family.</text>
</comment>
<dbReference type="Pfam" id="PF01135">
    <property type="entry name" value="PCMT"/>
    <property type="match status" value="1"/>
</dbReference>
<dbReference type="EMBL" id="JACHIW010000002">
    <property type="protein sequence ID" value="MBB5158826.1"/>
    <property type="molecule type" value="Genomic_DNA"/>
</dbReference>
<keyword evidence="6 12" id="KW-0489">Methyltransferase</keyword>
<evidence type="ECO:0000256" key="9">
    <source>
        <dbReference type="ARBA" id="ARBA00030757"/>
    </source>
</evidence>
<dbReference type="InterPro" id="IPR000682">
    <property type="entry name" value="PCMT"/>
</dbReference>
<dbReference type="Proteomes" id="UP000584374">
    <property type="component" value="Unassembled WGS sequence"/>
</dbReference>
<evidence type="ECO:0000256" key="6">
    <source>
        <dbReference type="ARBA" id="ARBA00022603"/>
    </source>
</evidence>
<keyword evidence="13" id="KW-1185">Reference proteome</keyword>
<name>A0A840QEH3_9PSEU</name>
<reference evidence="12 13" key="1">
    <citation type="submission" date="2020-08" db="EMBL/GenBank/DDBJ databases">
        <title>Sequencing the genomes of 1000 actinobacteria strains.</title>
        <authorList>
            <person name="Klenk H.-P."/>
        </authorList>
    </citation>
    <scope>NUCLEOTIDE SEQUENCE [LARGE SCALE GENOMIC DNA]</scope>
    <source>
        <strain evidence="12 13">DSM 45584</strain>
    </source>
</reference>
<evidence type="ECO:0000256" key="1">
    <source>
        <dbReference type="ARBA" id="ARBA00004496"/>
    </source>
</evidence>
<dbReference type="RefSeq" id="WP_184730834.1">
    <property type="nucleotide sequence ID" value="NZ_JACHIW010000002.1"/>
</dbReference>